<keyword evidence="1" id="KW-0732">Signal</keyword>
<dbReference type="Gene3D" id="1.10.238.20">
    <property type="entry name" value="Pheromone/general odorant binding protein domain"/>
    <property type="match status" value="1"/>
</dbReference>
<reference evidence="2" key="1">
    <citation type="submission" date="2022-01" db="EMBL/GenBank/DDBJ databases">
        <authorList>
            <person name="King R."/>
        </authorList>
    </citation>
    <scope>NUCLEOTIDE SEQUENCE</scope>
</reference>
<proteinExistence type="predicted"/>
<dbReference type="Proteomes" id="UP001153709">
    <property type="component" value="Unassembled WGS sequence"/>
</dbReference>
<evidence type="ECO:0000313" key="2">
    <source>
        <dbReference type="EMBL" id="CAH1223183.1"/>
    </source>
</evidence>
<evidence type="ECO:0000256" key="1">
    <source>
        <dbReference type="SAM" id="SignalP"/>
    </source>
</evidence>
<gene>
    <name evidence="2" type="ORF">DIABBA_LOCUS29</name>
</gene>
<dbReference type="CDD" id="cd23992">
    <property type="entry name" value="PBP_GOBP"/>
    <property type="match status" value="1"/>
</dbReference>
<dbReference type="EMBL" id="CAKJVB030000001">
    <property type="protein sequence ID" value="CAH1223183.1"/>
    <property type="molecule type" value="Genomic_DNA"/>
</dbReference>
<keyword evidence="3" id="KW-1185">Reference proteome</keyword>
<dbReference type="Pfam" id="PF01395">
    <property type="entry name" value="PBP_GOBP"/>
    <property type="match status" value="1"/>
</dbReference>
<feature type="chain" id="PRO_5040295856" evidence="1">
    <location>
        <begin position="21"/>
        <end position="129"/>
    </location>
</feature>
<organism evidence="2 3">
    <name type="scientific">Diabrotica balteata</name>
    <name type="common">Banded cucumber beetle</name>
    <dbReference type="NCBI Taxonomy" id="107213"/>
    <lineage>
        <taxon>Eukaryota</taxon>
        <taxon>Metazoa</taxon>
        <taxon>Ecdysozoa</taxon>
        <taxon>Arthropoda</taxon>
        <taxon>Hexapoda</taxon>
        <taxon>Insecta</taxon>
        <taxon>Pterygota</taxon>
        <taxon>Neoptera</taxon>
        <taxon>Endopterygota</taxon>
        <taxon>Coleoptera</taxon>
        <taxon>Polyphaga</taxon>
        <taxon>Cucujiformia</taxon>
        <taxon>Chrysomeloidea</taxon>
        <taxon>Chrysomelidae</taxon>
        <taxon>Galerucinae</taxon>
        <taxon>Diabroticina</taxon>
        <taxon>Diabroticites</taxon>
        <taxon>Diabrotica</taxon>
    </lineage>
</organism>
<comment type="caution">
    <text evidence="2">The sequence shown here is derived from an EMBL/GenBank/DDBJ whole genome shotgun (WGS) entry which is preliminary data.</text>
</comment>
<dbReference type="SUPFAM" id="SSF47565">
    <property type="entry name" value="Insect pheromone/odorant-binding proteins"/>
    <property type="match status" value="1"/>
</dbReference>
<name>A0A9P0DX23_DIABA</name>
<dbReference type="AlphaFoldDB" id="A0A9P0DX23"/>
<dbReference type="GO" id="GO:0005549">
    <property type="term" value="F:odorant binding"/>
    <property type="evidence" value="ECO:0007669"/>
    <property type="project" value="InterPro"/>
</dbReference>
<dbReference type="InterPro" id="IPR006170">
    <property type="entry name" value="PBP/GOBP"/>
</dbReference>
<feature type="signal peptide" evidence="1">
    <location>
        <begin position="1"/>
        <end position="20"/>
    </location>
</feature>
<dbReference type="OrthoDB" id="8194670at2759"/>
<accession>A0A9P0DX23</accession>
<dbReference type="InterPro" id="IPR036728">
    <property type="entry name" value="PBP_GOBP_sf"/>
</dbReference>
<dbReference type="SMART" id="SM00708">
    <property type="entry name" value="PhBP"/>
    <property type="match status" value="1"/>
</dbReference>
<evidence type="ECO:0000313" key="3">
    <source>
        <dbReference type="Proteomes" id="UP001153709"/>
    </source>
</evidence>
<protein>
    <submittedName>
        <fullName evidence="2">Uncharacterized protein</fullName>
    </submittedName>
</protein>
<sequence length="129" mass="14273">MKLAYVLIIALVCLAAQTAAQSERQRVQDLVKECQKESGSTVNEIENIRNGVITADTGKQALCVNRKLGVLDQNGDLIADKFKQHVDALTDKNDLREEFHNKCGKTEGENPEAKTIKFVKCMQSVLAKV</sequence>